<evidence type="ECO:0000259" key="4">
    <source>
        <dbReference type="Pfam" id="PF25888"/>
    </source>
</evidence>
<dbReference type="HOGENOM" id="CLU_040783_1_0_9"/>
<dbReference type="Gene3D" id="1.10.10.630">
    <property type="entry name" value="DnaD domain-like"/>
    <property type="match status" value="1"/>
</dbReference>
<dbReference type="InterPro" id="IPR034829">
    <property type="entry name" value="DnaD-like_sf"/>
</dbReference>
<gene>
    <name evidence="5" type="ORF">HMPREF9498_00101</name>
</gene>
<evidence type="ECO:0000256" key="1">
    <source>
        <dbReference type="ARBA" id="ARBA00093462"/>
    </source>
</evidence>
<evidence type="ECO:0000313" key="6">
    <source>
        <dbReference type="Proteomes" id="UP000004846"/>
    </source>
</evidence>
<dbReference type="Proteomes" id="UP000004846">
    <property type="component" value="Unassembled WGS sequence"/>
</dbReference>
<dbReference type="RefSeq" id="WP_002364727.1">
    <property type="nucleotide sequence ID" value="NZ_GL454411.1"/>
</dbReference>
<name>A0A125WAB0_ENTFL</name>
<evidence type="ECO:0000313" key="5">
    <source>
        <dbReference type="EMBL" id="EFM84126.1"/>
    </source>
</evidence>
<dbReference type="EMBL" id="AEBR01000005">
    <property type="protein sequence ID" value="EFM84126.1"/>
    <property type="molecule type" value="Genomic_DNA"/>
</dbReference>
<accession>A0A125WAB0</accession>
<feature type="domain" description="Replicative helicase loading/DNA remodeling protein DnaB N-terminal winged helix" evidence="4">
    <location>
        <begin position="9"/>
        <end position="264"/>
    </location>
</feature>
<dbReference type="InterPro" id="IPR058660">
    <property type="entry name" value="WHD_DnaB"/>
</dbReference>
<protein>
    <submittedName>
        <fullName evidence="5">Replication initiation and membrane attachment protein, DnaB/DnaD family</fullName>
    </submittedName>
</protein>
<feature type="domain" description="DnaB/C C-terminal" evidence="3">
    <location>
        <begin position="329"/>
        <end position="403"/>
    </location>
</feature>
<proteinExistence type="inferred from homology"/>
<dbReference type="Pfam" id="PF25888">
    <property type="entry name" value="WHD_DnaB"/>
    <property type="match status" value="1"/>
</dbReference>
<organism evidence="5 6">
    <name type="scientific">Enterococcus faecalis TX4248</name>
    <dbReference type="NCBI Taxonomy" id="749495"/>
    <lineage>
        <taxon>Bacteria</taxon>
        <taxon>Bacillati</taxon>
        <taxon>Bacillota</taxon>
        <taxon>Bacilli</taxon>
        <taxon>Lactobacillales</taxon>
        <taxon>Enterococcaceae</taxon>
        <taxon>Enterococcus</taxon>
    </lineage>
</organism>
<feature type="compositionally biased region" description="Low complexity" evidence="2">
    <location>
        <begin position="409"/>
        <end position="420"/>
    </location>
</feature>
<comment type="similarity">
    <text evidence="1">Belongs to the DnaB/DnaD family.</text>
</comment>
<evidence type="ECO:0000259" key="3">
    <source>
        <dbReference type="Pfam" id="PF07261"/>
    </source>
</evidence>
<reference evidence="5 6" key="1">
    <citation type="submission" date="2010-07" db="EMBL/GenBank/DDBJ databases">
        <authorList>
            <person name="Sid Ahmed O."/>
        </authorList>
    </citation>
    <scope>NUCLEOTIDE SEQUENCE [LARGE SCALE GENOMIC DNA]</scope>
    <source>
        <strain evidence="5 6">TX4248</strain>
    </source>
</reference>
<sequence length="469" mass="54371">MKGNRQRIQPKNIFQAVIDSPLSDQEKEVLTFLYQPIVGANAFSLYWLLLSETTDSEENGSLFHADLISLLDLSCQQLEEACYKLEGIGLLETYKKTDRELGDCYLYYLKAPETAARFFKDEVLALVLFNRVGQRKFDQLVQKFQPHPTKTEGYQNVSASFQEVYAFKEEQIVSEANRLTTIQETFSQQEKSKKISVSTDSFDWHYFVEGLHRLGLQLPEDEASFQEEVYVFHQLYGINELDMVDFASKSFDYYTSRILPKELVRTIHQAFDPDKKPQPTNVVTNKQAQLTVEEQQTYRYNTLKMNGFSELDIQMIMDSEKNPPIQYLEALKNSRGGYTTPQERSLVKYLVAKSGLPTSVINILINYVYNIQQQPTLKAEYVNRIANEWGQSGIHSPEKAIEHVRELAKQSQTKQKQRQQNYSGKRQTVRQERLPEWADQPNDETKLSPEEQAELDRQIQEFLNQGGDQ</sequence>
<dbReference type="Pfam" id="PF07261">
    <property type="entry name" value="DnaB_2"/>
    <property type="match status" value="1"/>
</dbReference>
<feature type="region of interest" description="Disordered" evidence="2">
    <location>
        <begin position="409"/>
        <end position="452"/>
    </location>
</feature>
<feature type="compositionally biased region" description="Basic and acidic residues" evidence="2">
    <location>
        <begin position="443"/>
        <end position="452"/>
    </location>
</feature>
<dbReference type="InterPro" id="IPR006343">
    <property type="entry name" value="DnaB/C_C"/>
</dbReference>
<evidence type="ECO:0000256" key="2">
    <source>
        <dbReference type="SAM" id="MobiDB-lite"/>
    </source>
</evidence>
<comment type="caution">
    <text evidence="5">The sequence shown here is derived from an EMBL/GenBank/DDBJ whole genome shotgun (WGS) entry which is preliminary data.</text>
</comment>
<dbReference type="AlphaFoldDB" id="A0A125WAB0"/>